<evidence type="ECO:0000259" key="6">
    <source>
        <dbReference type="PROSITE" id="PS50931"/>
    </source>
</evidence>
<feature type="domain" description="HTH lysR-type" evidence="6">
    <location>
        <begin position="3"/>
        <end position="60"/>
    </location>
</feature>
<name>A0A5Q2VFP6_SERPR</name>
<dbReference type="AlphaFoldDB" id="A0A5Q2VFP6"/>
<dbReference type="SUPFAM" id="SSF53850">
    <property type="entry name" value="Periplasmic binding protein-like II"/>
    <property type="match status" value="1"/>
</dbReference>
<dbReference type="GO" id="GO:0003700">
    <property type="term" value="F:DNA-binding transcription factor activity"/>
    <property type="evidence" value="ECO:0007669"/>
    <property type="project" value="InterPro"/>
</dbReference>
<evidence type="ECO:0000313" key="8">
    <source>
        <dbReference type="Proteomes" id="UP000381260"/>
    </source>
</evidence>
<reference evidence="7 8" key="1">
    <citation type="submission" date="2019-11" db="EMBL/GenBank/DDBJ databases">
        <title>The Phosphoenolpyruvate Phosphotransferase System Regulates Serratia proteamaculans 336X Biofilm Formation and Wheat Roots colonization.</title>
        <authorList>
            <person name="Liu F."/>
        </authorList>
    </citation>
    <scope>NUCLEOTIDE SEQUENCE [LARGE SCALE GENOMIC DNA]</scope>
    <source>
        <strain evidence="7 8">336X</strain>
    </source>
</reference>
<dbReference type="RefSeq" id="WP_153859758.1">
    <property type="nucleotide sequence ID" value="NZ_CP045913.1"/>
</dbReference>
<dbReference type="Gene3D" id="3.40.190.290">
    <property type="match status" value="1"/>
</dbReference>
<keyword evidence="5" id="KW-0804">Transcription</keyword>
<keyword evidence="4" id="KW-0238">DNA-binding</keyword>
<evidence type="ECO:0000256" key="3">
    <source>
        <dbReference type="ARBA" id="ARBA00023015"/>
    </source>
</evidence>
<keyword evidence="2" id="KW-0678">Repressor</keyword>
<dbReference type="Proteomes" id="UP000381260">
    <property type="component" value="Chromosome"/>
</dbReference>
<protein>
    <submittedName>
        <fullName evidence="7">LysR family transcriptional regulator</fullName>
    </submittedName>
</protein>
<dbReference type="EMBL" id="CP045913">
    <property type="protein sequence ID" value="QGH62956.1"/>
    <property type="molecule type" value="Genomic_DNA"/>
</dbReference>
<evidence type="ECO:0000256" key="4">
    <source>
        <dbReference type="ARBA" id="ARBA00023125"/>
    </source>
</evidence>
<dbReference type="Gene3D" id="1.10.10.10">
    <property type="entry name" value="Winged helix-like DNA-binding domain superfamily/Winged helix DNA-binding domain"/>
    <property type="match status" value="1"/>
</dbReference>
<gene>
    <name evidence="7" type="ORF">GHV41_19895</name>
</gene>
<comment type="similarity">
    <text evidence="1">Belongs to the LysR transcriptional regulatory family.</text>
</comment>
<proteinExistence type="inferred from homology"/>
<dbReference type="PROSITE" id="PS50931">
    <property type="entry name" value="HTH_LYSR"/>
    <property type="match status" value="1"/>
</dbReference>
<evidence type="ECO:0000313" key="7">
    <source>
        <dbReference type="EMBL" id="QGH62956.1"/>
    </source>
</evidence>
<dbReference type="PANTHER" id="PTHR30537">
    <property type="entry name" value="HTH-TYPE TRANSCRIPTIONAL REGULATOR"/>
    <property type="match status" value="1"/>
</dbReference>
<dbReference type="InterPro" id="IPR036390">
    <property type="entry name" value="WH_DNA-bd_sf"/>
</dbReference>
<dbReference type="GO" id="GO:0006351">
    <property type="term" value="P:DNA-templated transcription"/>
    <property type="evidence" value="ECO:0007669"/>
    <property type="project" value="TreeGrafter"/>
</dbReference>
<dbReference type="PANTHER" id="PTHR30537:SF1">
    <property type="entry name" value="HTH-TYPE TRANSCRIPTIONAL REGULATOR PGRR"/>
    <property type="match status" value="1"/>
</dbReference>
<evidence type="ECO:0000256" key="1">
    <source>
        <dbReference type="ARBA" id="ARBA00009437"/>
    </source>
</evidence>
<sequence>MQPNFSDFASFIAVARYKSFREAGDELGLSPSAMSHSIKQLEQRLKVRLFNRTTRSVALTEAGLTLFERLRPVFDEINTILDEMNCFRDAPMGTLKINTSRLASRLFLLPIIAGFSRKYPDIKVEITTDDKLIDIVQQEFDAGIRLNNRVEKDMITVPIGPKIKLVVVATPEYLKHHPAPTHPCELIHHQSVVFRFQSGRPYLWEFEKPSGKLEVAPVGNIMLDDMDSALEAVLCGAGLGYLYYEQVKEHLQSGKLIKVLDDWLPERPSLQLYYPNRQYMSGPLRAFIDYMKETQRSAENSHQENQI</sequence>
<accession>A0A5Q2VFP6</accession>
<dbReference type="FunFam" id="1.10.10.10:FF:000001">
    <property type="entry name" value="LysR family transcriptional regulator"/>
    <property type="match status" value="1"/>
</dbReference>
<dbReference type="GO" id="GO:0043565">
    <property type="term" value="F:sequence-specific DNA binding"/>
    <property type="evidence" value="ECO:0007669"/>
    <property type="project" value="TreeGrafter"/>
</dbReference>
<dbReference type="InterPro" id="IPR005119">
    <property type="entry name" value="LysR_subst-bd"/>
</dbReference>
<dbReference type="InterPro" id="IPR058163">
    <property type="entry name" value="LysR-type_TF_proteobact-type"/>
</dbReference>
<dbReference type="CDD" id="cd08474">
    <property type="entry name" value="PBP2_CrgA_like_5"/>
    <property type="match status" value="1"/>
</dbReference>
<dbReference type="Pfam" id="PF03466">
    <property type="entry name" value="LysR_substrate"/>
    <property type="match status" value="1"/>
</dbReference>
<evidence type="ECO:0000256" key="5">
    <source>
        <dbReference type="ARBA" id="ARBA00023163"/>
    </source>
</evidence>
<dbReference type="Pfam" id="PF00126">
    <property type="entry name" value="HTH_1"/>
    <property type="match status" value="1"/>
</dbReference>
<dbReference type="InterPro" id="IPR000847">
    <property type="entry name" value="LysR_HTH_N"/>
</dbReference>
<dbReference type="InterPro" id="IPR036388">
    <property type="entry name" value="WH-like_DNA-bd_sf"/>
</dbReference>
<organism evidence="7 8">
    <name type="scientific">Serratia proteamaculans</name>
    <dbReference type="NCBI Taxonomy" id="28151"/>
    <lineage>
        <taxon>Bacteria</taxon>
        <taxon>Pseudomonadati</taxon>
        <taxon>Pseudomonadota</taxon>
        <taxon>Gammaproteobacteria</taxon>
        <taxon>Enterobacterales</taxon>
        <taxon>Yersiniaceae</taxon>
        <taxon>Serratia</taxon>
    </lineage>
</organism>
<keyword evidence="3" id="KW-0805">Transcription regulation</keyword>
<evidence type="ECO:0000256" key="2">
    <source>
        <dbReference type="ARBA" id="ARBA00022491"/>
    </source>
</evidence>
<dbReference type="SUPFAM" id="SSF46785">
    <property type="entry name" value="Winged helix' DNA-binding domain"/>
    <property type="match status" value="1"/>
</dbReference>